<organism evidence="3 4">
    <name type="scientific">Streptomyces agglomeratus</name>
    <dbReference type="NCBI Taxonomy" id="285458"/>
    <lineage>
        <taxon>Bacteria</taxon>
        <taxon>Bacillati</taxon>
        <taxon>Actinomycetota</taxon>
        <taxon>Actinomycetes</taxon>
        <taxon>Kitasatosporales</taxon>
        <taxon>Streptomycetaceae</taxon>
        <taxon>Streptomyces</taxon>
    </lineage>
</organism>
<dbReference type="PANTHER" id="PTHR12110:SF21">
    <property type="entry name" value="XYLOSE ISOMERASE-LIKE TIM BARREL DOMAIN-CONTAINING PROTEIN"/>
    <property type="match status" value="1"/>
</dbReference>
<dbReference type="STRING" id="285458.BGM19_05495"/>
<dbReference type="AlphaFoldDB" id="A0A1E5PFZ4"/>
<protein>
    <recommendedName>
        <fullName evidence="1">3-dehydroshikimate dehydratase</fullName>
        <shortName evidence="1">DSD</shortName>
        <ecNumber evidence="1">4.2.1.118</ecNumber>
    </recommendedName>
</protein>
<dbReference type="SUPFAM" id="SSF51658">
    <property type="entry name" value="Xylose isomerase-like"/>
    <property type="match status" value="1"/>
</dbReference>
<comment type="pathway">
    <text evidence="1">Aromatic compound metabolism; 3,4-dihydroxybenzoate biosynthesis.</text>
</comment>
<feature type="binding site" evidence="1">
    <location>
        <position position="239"/>
    </location>
    <ligand>
        <name>a divalent metal cation</name>
        <dbReference type="ChEBI" id="CHEBI:60240"/>
        <note>catalytic</note>
    </ligand>
</feature>
<dbReference type="UniPathway" id="UPA00088"/>
<feature type="domain" description="VOC" evidence="2">
    <location>
        <begin position="418"/>
        <end position="558"/>
    </location>
</feature>
<name>A0A1E5PFZ4_9ACTN</name>
<gene>
    <name evidence="3" type="ORF">AS594_31240</name>
</gene>
<comment type="caution">
    <text evidence="3">The sequence shown here is derived from an EMBL/GenBank/DDBJ whole genome shotgun (WGS) entry which is preliminary data.</text>
</comment>
<comment type="cofactor">
    <cofactor evidence="1">
        <name>a divalent metal cation</name>
        <dbReference type="ChEBI" id="CHEBI:60240"/>
    </cofactor>
</comment>
<keyword evidence="1" id="KW-0456">Lyase</keyword>
<dbReference type="GO" id="GO:0046279">
    <property type="term" value="P:3,4-dihydroxybenzoate biosynthetic process"/>
    <property type="evidence" value="ECO:0007669"/>
    <property type="project" value="UniProtKB-UniRule"/>
</dbReference>
<dbReference type="Proteomes" id="UP000095759">
    <property type="component" value="Unassembled WGS sequence"/>
</dbReference>
<dbReference type="Gene3D" id="3.20.20.150">
    <property type="entry name" value="Divalent-metal-dependent TIM barrel enzymes"/>
    <property type="match status" value="1"/>
</dbReference>
<dbReference type="Gene3D" id="3.10.180.10">
    <property type="entry name" value="2,3-Dihydroxybiphenyl 1,2-Dioxygenase, domain 1"/>
    <property type="match status" value="2"/>
</dbReference>
<dbReference type="RefSeq" id="WP_069935591.1">
    <property type="nucleotide sequence ID" value="NZ_MEHJ01000001.1"/>
</dbReference>
<dbReference type="InterPro" id="IPR029068">
    <property type="entry name" value="Glyas_Bleomycin-R_OHBP_Dase"/>
</dbReference>
<evidence type="ECO:0000313" key="3">
    <source>
        <dbReference type="EMBL" id="OEJ28294.1"/>
    </source>
</evidence>
<dbReference type="Pfam" id="PF01261">
    <property type="entry name" value="AP_endonuc_2"/>
    <property type="match status" value="1"/>
</dbReference>
<feature type="binding site" evidence="1">
    <location>
        <position position="191"/>
    </location>
    <ligand>
        <name>a divalent metal cation</name>
        <dbReference type="ChEBI" id="CHEBI:60240"/>
        <note>catalytic</note>
    </ligand>
</feature>
<dbReference type="InterPro" id="IPR013022">
    <property type="entry name" value="Xyl_isomerase-like_TIM-brl"/>
</dbReference>
<dbReference type="Pfam" id="PF14696">
    <property type="entry name" value="Glyoxalase_5"/>
    <property type="match status" value="1"/>
</dbReference>
<comment type="similarity">
    <text evidence="1">Belongs to the bacterial two-domain DSD family.</text>
</comment>
<dbReference type="EMBL" id="MEHJ01000001">
    <property type="protein sequence ID" value="OEJ28294.1"/>
    <property type="molecule type" value="Genomic_DNA"/>
</dbReference>
<feature type="binding site" evidence="1">
    <location>
        <position position="421"/>
    </location>
    <ligand>
        <name>Mg(2+)</name>
        <dbReference type="ChEBI" id="CHEBI:18420"/>
    </ligand>
</feature>
<feature type="binding site" evidence="1">
    <location>
        <position position="566"/>
    </location>
    <ligand>
        <name>Mg(2+)</name>
        <dbReference type="ChEBI" id="CHEBI:18420"/>
    </ligand>
</feature>
<dbReference type="InterPro" id="IPR043700">
    <property type="entry name" value="DSD"/>
</dbReference>
<feature type="binding site" evidence="1">
    <location>
        <position position="165"/>
    </location>
    <ligand>
        <name>a divalent metal cation</name>
        <dbReference type="ChEBI" id="CHEBI:60240"/>
        <note>catalytic</note>
    </ligand>
</feature>
<comment type="catalytic activity">
    <reaction evidence="1">
        <text>3-dehydroshikimate = 3,4-dihydroxybenzoate + H2O</text>
        <dbReference type="Rhea" id="RHEA:24848"/>
        <dbReference type="ChEBI" id="CHEBI:15377"/>
        <dbReference type="ChEBI" id="CHEBI:16630"/>
        <dbReference type="ChEBI" id="CHEBI:36241"/>
        <dbReference type="EC" id="4.2.1.118"/>
    </reaction>
</comment>
<keyword evidence="3" id="KW-0670">Pyruvate</keyword>
<keyword evidence="3" id="KW-0560">Oxidoreductase</keyword>
<dbReference type="GO" id="GO:0046565">
    <property type="term" value="F:3-dehydroshikimate dehydratase activity"/>
    <property type="evidence" value="ECO:0007669"/>
    <property type="project" value="UniProtKB-UniRule"/>
</dbReference>
<dbReference type="InterPro" id="IPR037523">
    <property type="entry name" value="VOC_core"/>
</dbReference>
<dbReference type="InterPro" id="IPR050312">
    <property type="entry name" value="IolE/XylAMocC-like"/>
</dbReference>
<dbReference type="InterPro" id="IPR036237">
    <property type="entry name" value="Xyl_isomerase-like_sf"/>
</dbReference>
<feature type="binding site" evidence="1">
    <location>
        <position position="134"/>
    </location>
    <ligand>
        <name>a divalent metal cation</name>
        <dbReference type="ChEBI" id="CHEBI:60240"/>
        <note>catalytic</note>
    </ligand>
</feature>
<keyword evidence="1" id="KW-0479">Metal-binding</keyword>
<evidence type="ECO:0000259" key="2">
    <source>
        <dbReference type="PROSITE" id="PS51819"/>
    </source>
</evidence>
<dbReference type="OrthoDB" id="9780241at2"/>
<keyword evidence="3" id="KW-0223">Dioxygenase</keyword>
<dbReference type="HAMAP" id="MF_02238">
    <property type="entry name" value="DSD"/>
    <property type="match status" value="1"/>
</dbReference>
<accession>A0A1E5PFZ4</accession>
<evidence type="ECO:0000313" key="4">
    <source>
        <dbReference type="Proteomes" id="UP000095759"/>
    </source>
</evidence>
<reference evidence="3 4" key="1">
    <citation type="submission" date="2016-08" db="EMBL/GenBank/DDBJ databases">
        <title>Complete genome sequence of Streptomyces agglomeratus strain 6-3-2, a novel anti-MRSA actinomycete isolated from Wuli of Tebit, China.</title>
        <authorList>
            <person name="Chen X."/>
        </authorList>
    </citation>
    <scope>NUCLEOTIDE SEQUENCE [LARGE SCALE GENOMIC DNA]</scope>
    <source>
        <strain evidence="3 4">6-3-2</strain>
    </source>
</reference>
<dbReference type="PROSITE" id="PS51819">
    <property type="entry name" value="VOC"/>
    <property type="match status" value="1"/>
</dbReference>
<dbReference type="PANTHER" id="PTHR12110">
    <property type="entry name" value="HYDROXYPYRUVATE ISOMERASE"/>
    <property type="match status" value="1"/>
</dbReference>
<sequence length="604" mass="66203">MRKSIATVCVGGSLTEKLEAVARAGFDGVEIFENDLLGCPLPPERVRERADSLGLRIELYQPFRDFEAVAPDRLADNLRRAEHKFRMMERLGAGMMLVCSNVSPLAVDDDALAAEQLRLLAERAADHGIRLAYEPLAWGRHVDTYARAWRIVRMAGHPNLGICLDSFHILSRGSDPAGIEAIPGDKIFFVQLADAPLLAMDVLHWSRHYRCFPGQGGFDLAGLLAPVLRTGYAGPLSLEVFNDSLRQADTGRTAVDAMRSLIALEESVAQVLGTASPLPRPVRPDGFAFAELATRDHKRLGGLLGALGFARTGQHETKPVELWEQGRARILLSRVHPDSPTDTSLVAIGVESPDPALSAERARALLSPALSRHRAPGSARLDAVATPDGTELFFCDSGHPHWREDFDAVTPPEGHIGGIDHVALSHPWDRFDEAALFYRSVLGLRPYESVEAADPYGLLRSRAMSNADGTVRLTLTLARVGPQYPAEQHIALADADIVATARRLRALPENVLLPVPGNYYDDLRARFDLGEERHRELRELGLMYDRDEDGEFLHLCTVTVGRVFFEIVQRICGYRGFGTANTPVRLAAQHTPAPVSPAAPDVRG</sequence>
<dbReference type="InterPro" id="IPR004360">
    <property type="entry name" value="Glyas_Fos-R_dOase_dom"/>
</dbReference>
<dbReference type="GO" id="GO:0051213">
    <property type="term" value="F:dioxygenase activity"/>
    <property type="evidence" value="ECO:0007669"/>
    <property type="project" value="UniProtKB-KW"/>
</dbReference>
<dbReference type="EC" id="4.2.1.118" evidence="1"/>
<dbReference type="GO" id="GO:0046872">
    <property type="term" value="F:metal ion binding"/>
    <property type="evidence" value="ECO:0007669"/>
    <property type="project" value="UniProtKB-UniRule"/>
</dbReference>
<proteinExistence type="inferred from homology"/>
<dbReference type="SUPFAM" id="SSF54593">
    <property type="entry name" value="Glyoxalase/Bleomycin resistance protein/Dihydroxybiphenyl dioxygenase"/>
    <property type="match status" value="1"/>
</dbReference>
<keyword evidence="4" id="KW-1185">Reference proteome</keyword>
<evidence type="ECO:0000256" key="1">
    <source>
        <dbReference type="HAMAP-Rule" id="MF_02238"/>
    </source>
</evidence>
<comment type="function">
    <text evidence="1">Catalyzes the conversion of 3-dehydroshikimate to protocatechuate (3,4-dihydroxybenzoate), a common intermediate of quinate and shikimate degradation pathways.</text>
</comment>
<dbReference type="Pfam" id="PF00903">
    <property type="entry name" value="Glyoxalase"/>
    <property type="match status" value="1"/>
</dbReference>
<feature type="binding site" evidence="1">
    <location>
        <position position="489"/>
    </location>
    <ligand>
        <name>Mg(2+)</name>
        <dbReference type="ChEBI" id="CHEBI:18420"/>
    </ligand>
</feature>